<sequence>MFDSLGAFVPGGNMTFEGAEKGPLKGFGFAVKDIYDLKGYVTGYGNPDWQSRRRPSTAHAVIVQKLLDAGAMVIGKTITDEFASSLDGQNYHYGTPANPEAPGRIPGGSSSGSASAVAGGLVDFALGSDTGGSIRIPGSYCGLFGLRPTHDRITKEGVLPLADSFDTVGWFARDAWLLNLVGEVLMDAKARVDVMPEKLLVAVDAFEALDERSRQALRPHLERLEQRLGKAEYVSLNPDNLQATGLSDTPQLGLLGLAGLFQVLQGREVWDTHGAWFERVKPKMGPDIQQRMDWRKTITDEQVSDAAEKREFFNRRLAGLLTPKTVLCLPSAPGIAPRINENSEVLMAHRSQLLALTSPAGLSGCPQITMPLATLDGCPLGLSLMSARGGDLELLSFVEKFCGGENESQSLSPF</sequence>
<dbReference type="SUPFAM" id="SSF75304">
    <property type="entry name" value="Amidase signature (AS) enzymes"/>
    <property type="match status" value="1"/>
</dbReference>
<dbReference type="EC" id="3.5.1.4" evidence="2"/>
<dbReference type="Pfam" id="PF01425">
    <property type="entry name" value="Amidase"/>
    <property type="match status" value="1"/>
</dbReference>
<gene>
    <name evidence="2" type="ORF">ACFSKO_10825</name>
</gene>
<evidence type="ECO:0000259" key="1">
    <source>
        <dbReference type="Pfam" id="PF01425"/>
    </source>
</evidence>
<dbReference type="PROSITE" id="PS00571">
    <property type="entry name" value="AMIDASES"/>
    <property type="match status" value="1"/>
</dbReference>
<evidence type="ECO:0000313" key="3">
    <source>
        <dbReference type="Proteomes" id="UP001597294"/>
    </source>
</evidence>
<dbReference type="InterPro" id="IPR023631">
    <property type="entry name" value="Amidase_dom"/>
</dbReference>
<reference evidence="3" key="1">
    <citation type="journal article" date="2019" name="Int. J. Syst. Evol. Microbiol.">
        <title>The Global Catalogue of Microorganisms (GCM) 10K type strain sequencing project: providing services to taxonomists for standard genome sequencing and annotation.</title>
        <authorList>
            <consortium name="The Broad Institute Genomics Platform"/>
            <consortium name="The Broad Institute Genome Sequencing Center for Infectious Disease"/>
            <person name="Wu L."/>
            <person name="Ma J."/>
        </authorList>
    </citation>
    <scope>NUCLEOTIDE SEQUENCE [LARGE SCALE GENOMIC DNA]</scope>
    <source>
        <strain evidence="3">CGMCC 4.7192</strain>
    </source>
</reference>
<proteinExistence type="predicted"/>
<dbReference type="InterPro" id="IPR020556">
    <property type="entry name" value="Amidase_CS"/>
</dbReference>
<dbReference type="NCBIfam" id="NF006169">
    <property type="entry name" value="PRK08310.1"/>
    <property type="match status" value="1"/>
</dbReference>
<dbReference type="Proteomes" id="UP001597294">
    <property type="component" value="Unassembled WGS sequence"/>
</dbReference>
<dbReference type="Gene3D" id="3.90.1300.10">
    <property type="entry name" value="Amidase signature (AS) domain"/>
    <property type="match status" value="1"/>
</dbReference>
<keyword evidence="3" id="KW-1185">Reference proteome</keyword>
<comment type="caution">
    <text evidence="2">The sequence shown here is derived from an EMBL/GenBank/DDBJ whole genome shotgun (WGS) entry which is preliminary data.</text>
</comment>
<evidence type="ECO:0000313" key="2">
    <source>
        <dbReference type="EMBL" id="MFD2206111.1"/>
    </source>
</evidence>
<dbReference type="PANTHER" id="PTHR46310:SF7">
    <property type="entry name" value="AMIDASE 1"/>
    <property type="match status" value="1"/>
</dbReference>
<dbReference type="GO" id="GO:0004040">
    <property type="term" value="F:amidase activity"/>
    <property type="evidence" value="ECO:0007669"/>
    <property type="project" value="UniProtKB-EC"/>
</dbReference>
<dbReference type="EMBL" id="JBHUII010000004">
    <property type="protein sequence ID" value="MFD2206111.1"/>
    <property type="molecule type" value="Genomic_DNA"/>
</dbReference>
<keyword evidence="2" id="KW-0378">Hydrolase</keyword>
<name>A0ABW5BKV3_9PROT</name>
<feature type="domain" description="Amidase" evidence="1">
    <location>
        <begin position="18"/>
        <end position="395"/>
    </location>
</feature>
<protein>
    <submittedName>
        <fullName evidence="2">Amidase</fullName>
        <ecNumber evidence="2">3.5.1.4</ecNumber>
    </submittedName>
</protein>
<accession>A0ABW5BKV3</accession>
<organism evidence="2 3">
    <name type="scientific">Kiloniella antarctica</name>
    <dbReference type="NCBI Taxonomy" id="1550907"/>
    <lineage>
        <taxon>Bacteria</taxon>
        <taxon>Pseudomonadati</taxon>
        <taxon>Pseudomonadota</taxon>
        <taxon>Alphaproteobacteria</taxon>
        <taxon>Rhodospirillales</taxon>
        <taxon>Kiloniellaceae</taxon>
        <taxon>Kiloniella</taxon>
    </lineage>
</organism>
<dbReference type="RefSeq" id="WP_380251369.1">
    <property type="nucleotide sequence ID" value="NZ_JBHUII010000004.1"/>
</dbReference>
<dbReference type="PANTHER" id="PTHR46310">
    <property type="entry name" value="AMIDASE 1"/>
    <property type="match status" value="1"/>
</dbReference>
<dbReference type="InterPro" id="IPR036928">
    <property type="entry name" value="AS_sf"/>
</dbReference>